<evidence type="ECO:0000313" key="1">
    <source>
        <dbReference type="EMBL" id="OCK83504.1"/>
    </source>
</evidence>
<proteinExistence type="predicted"/>
<dbReference type="Proteomes" id="UP000250266">
    <property type="component" value="Unassembled WGS sequence"/>
</dbReference>
<evidence type="ECO:0000313" key="2">
    <source>
        <dbReference type="Proteomes" id="UP000250266"/>
    </source>
</evidence>
<sequence length="90" mass="10442">MIFMIIEHFHTVPPTPIYTRFRDQGRLAPEGLTYISSWVSADLTHCYQVMETAERKLLDEWVENWKDLVDFEVVEVIGSAEAKGRVLGEE</sequence>
<reference evidence="1 2" key="1">
    <citation type="journal article" date="2016" name="Nat. Commun.">
        <title>Ectomycorrhizal ecology is imprinted in the genome of the dominant symbiotic fungus Cenococcum geophilum.</title>
        <authorList>
            <consortium name="DOE Joint Genome Institute"/>
            <person name="Peter M."/>
            <person name="Kohler A."/>
            <person name="Ohm R.A."/>
            <person name="Kuo A."/>
            <person name="Krutzmann J."/>
            <person name="Morin E."/>
            <person name="Arend M."/>
            <person name="Barry K.W."/>
            <person name="Binder M."/>
            <person name="Choi C."/>
            <person name="Clum A."/>
            <person name="Copeland A."/>
            <person name="Grisel N."/>
            <person name="Haridas S."/>
            <person name="Kipfer T."/>
            <person name="LaButti K."/>
            <person name="Lindquist E."/>
            <person name="Lipzen A."/>
            <person name="Maire R."/>
            <person name="Meier B."/>
            <person name="Mihaltcheva S."/>
            <person name="Molinier V."/>
            <person name="Murat C."/>
            <person name="Poggeler S."/>
            <person name="Quandt C.A."/>
            <person name="Sperisen C."/>
            <person name="Tritt A."/>
            <person name="Tisserant E."/>
            <person name="Crous P.W."/>
            <person name="Henrissat B."/>
            <person name="Nehls U."/>
            <person name="Egli S."/>
            <person name="Spatafora J.W."/>
            <person name="Grigoriev I.V."/>
            <person name="Martin F.M."/>
        </authorList>
    </citation>
    <scope>NUCLEOTIDE SEQUENCE [LARGE SCALE GENOMIC DNA]</scope>
    <source>
        <strain evidence="1 2">CBS 459.81</strain>
    </source>
</reference>
<accession>A0A8E2JI61</accession>
<keyword evidence="2" id="KW-1185">Reference proteome</keyword>
<gene>
    <name evidence="1" type="ORF">K432DRAFT_379436</name>
</gene>
<evidence type="ECO:0008006" key="3">
    <source>
        <dbReference type="Google" id="ProtNLM"/>
    </source>
</evidence>
<name>A0A8E2JI61_9PEZI</name>
<protein>
    <recommendedName>
        <fullName evidence="3">DUF3303 domain-containing protein</fullName>
    </recommendedName>
</protein>
<organism evidence="1 2">
    <name type="scientific">Lepidopterella palustris CBS 459.81</name>
    <dbReference type="NCBI Taxonomy" id="1314670"/>
    <lineage>
        <taxon>Eukaryota</taxon>
        <taxon>Fungi</taxon>
        <taxon>Dikarya</taxon>
        <taxon>Ascomycota</taxon>
        <taxon>Pezizomycotina</taxon>
        <taxon>Dothideomycetes</taxon>
        <taxon>Pleosporomycetidae</taxon>
        <taxon>Mytilinidiales</taxon>
        <taxon>Argynnaceae</taxon>
        <taxon>Lepidopterella</taxon>
    </lineage>
</organism>
<dbReference type="OrthoDB" id="3742696at2759"/>
<dbReference type="AlphaFoldDB" id="A0A8E2JI61"/>
<dbReference type="Pfam" id="PF11746">
    <property type="entry name" value="DUF3303"/>
    <property type="match status" value="1"/>
</dbReference>
<dbReference type="EMBL" id="KV744859">
    <property type="protein sequence ID" value="OCK83504.1"/>
    <property type="molecule type" value="Genomic_DNA"/>
</dbReference>
<dbReference type="InterPro" id="IPR021734">
    <property type="entry name" value="DUF3303"/>
</dbReference>